<sequence>MYVTKDEIKRGTVAGFAFTLLMLAFGADGFLPAPKPSSLVVFTGQVEEVQFLENARSWKIALASSDDRRVFHVPADLCLSLERDINIGETATAKLHRRVPLGKIRAWELKASGKEILSYEDSVKQQRPPRKMAGLILIMFLGFSLGMTFMQIAHRPKRNA</sequence>
<evidence type="ECO:0000313" key="2">
    <source>
        <dbReference type="EMBL" id="MDO3380816.1"/>
    </source>
</evidence>
<dbReference type="EMBL" id="JAULRT010000032">
    <property type="protein sequence ID" value="MDO3380816.1"/>
    <property type="molecule type" value="Genomic_DNA"/>
</dbReference>
<keyword evidence="3" id="KW-1185">Reference proteome</keyword>
<keyword evidence="1" id="KW-0472">Membrane</keyword>
<keyword evidence="1" id="KW-0812">Transmembrane</keyword>
<proteinExistence type="predicted"/>
<keyword evidence="1" id="KW-1133">Transmembrane helix</keyword>
<name>A0ABT8TDS4_9GAMM</name>
<evidence type="ECO:0000256" key="1">
    <source>
        <dbReference type="SAM" id="Phobius"/>
    </source>
</evidence>
<dbReference type="Proteomes" id="UP001168380">
    <property type="component" value="Unassembled WGS sequence"/>
</dbReference>
<evidence type="ECO:0000313" key="3">
    <source>
        <dbReference type="Proteomes" id="UP001168380"/>
    </source>
</evidence>
<feature type="transmembrane region" description="Helical" evidence="1">
    <location>
        <begin position="132"/>
        <end position="153"/>
    </location>
</feature>
<feature type="transmembrane region" description="Helical" evidence="1">
    <location>
        <begin position="12"/>
        <end position="31"/>
    </location>
</feature>
<gene>
    <name evidence="2" type="ORF">QWI16_01440</name>
</gene>
<accession>A0ABT8TDS4</accession>
<comment type="caution">
    <text evidence="2">The sequence shown here is derived from an EMBL/GenBank/DDBJ whole genome shotgun (WGS) entry which is preliminary data.</text>
</comment>
<organism evidence="2 3">
    <name type="scientific">Gilvimarinus algae</name>
    <dbReference type="NCBI Taxonomy" id="3058037"/>
    <lineage>
        <taxon>Bacteria</taxon>
        <taxon>Pseudomonadati</taxon>
        <taxon>Pseudomonadota</taxon>
        <taxon>Gammaproteobacteria</taxon>
        <taxon>Cellvibrionales</taxon>
        <taxon>Cellvibrionaceae</taxon>
        <taxon>Gilvimarinus</taxon>
    </lineage>
</organism>
<reference evidence="2" key="1">
    <citation type="submission" date="2023-07" db="EMBL/GenBank/DDBJ databases">
        <title>Gilvimarinus algae sp. nov., isolated from the surface of Kelp.</title>
        <authorList>
            <person name="Sun Y.Y."/>
            <person name="Gong Y."/>
            <person name="Du Z.J."/>
        </authorList>
    </citation>
    <scope>NUCLEOTIDE SEQUENCE</scope>
    <source>
        <strain evidence="2">SDUM040014</strain>
    </source>
</reference>
<dbReference type="RefSeq" id="WP_302710937.1">
    <property type="nucleotide sequence ID" value="NZ_JAULRT010000032.1"/>
</dbReference>
<protein>
    <submittedName>
        <fullName evidence="2">Uncharacterized protein</fullName>
    </submittedName>
</protein>